<accession>A0A1M5FJA1</accession>
<evidence type="ECO:0000313" key="3">
    <source>
        <dbReference type="EMBL" id="SHF91566.1"/>
    </source>
</evidence>
<reference evidence="4" key="1">
    <citation type="submission" date="2016-11" db="EMBL/GenBank/DDBJ databases">
        <authorList>
            <person name="Varghese N."/>
            <person name="Submissions S."/>
        </authorList>
    </citation>
    <scope>NUCLEOTIDE SEQUENCE [LARGE SCALE GENOMIC DNA]</scope>
    <source>
        <strain evidence="4">DSM 21264</strain>
    </source>
</reference>
<proteinExistence type="predicted"/>
<dbReference type="PANTHER" id="PTHR32114">
    <property type="entry name" value="ABC TRANSPORTER ABCH.3"/>
    <property type="match status" value="1"/>
</dbReference>
<name>A0A1M5FJA1_VIBGA</name>
<evidence type="ECO:0000256" key="1">
    <source>
        <dbReference type="SAM" id="Coils"/>
    </source>
</evidence>
<dbReference type="EMBL" id="FQUH01000020">
    <property type="protein sequence ID" value="SHF91566.1"/>
    <property type="molecule type" value="Genomic_DNA"/>
</dbReference>
<dbReference type="GO" id="GO:0016887">
    <property type="term" value="F:ATP hydrolysis activity"/>
    <property type="evidence" value="ECO:0007669"/>
    <property type="project" value="InterPro"/>
</dbReference>
<dbReference type="Gene3D" id="3.40.50.300">
    <property type="entry name" value="P-loop containing nucleotide triphosphate hydrolases"/>
    <property type="match status" value="2"/>
</dbReference>
<dbReference type="SUPFAM" id="SSF52540">
    <property type="entry name" value="P-loop containing nucleoside triphosphate hydrolases"/>
    <property type="match status" value="1"/>
</dbReference>
<dbReference type="InterPro" id="IPR027417">
    <property type="entry name" value="P-loop_NTPase"/>
</dbReference>
<dbReference type="PANTHER" id="PTHR32114:SF2">
    <property type="entry name" value="ABC TRANSPORTER ABCH.3"/>
    <property type="match status" value="1"/>
</dbReference>
<dbReference type="RefSeq" id="WP_072962184.1">
    <property type="nucleotide sequence ID" value="NZ_FQUH01000020.1"/>
</dbReference>
<dbReference type="Pfam" id="PF13476">
    <property type="entry name" value="AAA_23"/>
    <property type="match status" value="1"/>
</dbReference>
<organism evidence="3 4">
    <name type="scientific">Vibrio gazogenes DSM 21264 = NBRC 103151</name>
    <dbReference type="NCBI Taxonomy" id="1123492"/>
    <lineage>
        <taxon>Bacteria</taxon>
        <taxon>Pseudomonadati</taxon>
        <taxon>Pseudomonadota</taxon>
        <taxon>Gammaproteobacteria</taxon>
        <taxon>Vibrionales</taxon>
        <taxon>Vibrionaceae</taxon>
        <taxon>Vibrio</taxon>
    </lineage>
</organism>
<feature type="coiled-coil region" evidence="1">
    <location>
        <begin position="429"/>
        <end position="463"/>
    </location>
</feature>
<dbReference type="InterPro" id="IPR038729">
    <property type="entry name" value="Rad50/SbcC_AAA"/>
</dbReference>
<feature type="coiled-coil region" evidence="1">
    <location>
        <begin position="185"/>
        <end position="253"/>
    </location>
</feature>
<keyword evidence="4" id="KW-1185">Reference proteome</keyword>
<keyword evidence="1" id="KW-0175">Coiled coil</keyword>
<dbReference type="GO" id="GO:0006302">
    <property type="term" value="P:double-strand break repair"/>
    <property type="evidence" value="ECO:0007669"/>
    <property type="project" value="InterPro"/>
</dbReference>
<sequence>MIFEQVKLNNFGIYQGEHTIDLNSSDHRKPIILFGGLNGGGKTTFLDSMQLALYGKHAKCSNRGRLSYSEYLKRSINRYSDEKSASVSLTFRHSQGTKDNQYQVVRSWTDNGNTEISDTVQVFINGEQDRLLTDNWNDFVSEFIPQNMSELFFFDGEKIEDLADESRSAQLIKTGIEALLGLELLSQLSKDLNSQRQRRQEKNLDKKASERVQELLDRKQSLENNLQELEQEIKATIARRETLEEELKSAEVQMHSTGAHLLESLAEIQAERREATLQLDAIDSHLGKLASSALPLRLGSKLFKAAHQQAQKEQQASEISNAQKHITAQNTALMARLTQSANAETVNLVQQLLEQIHQETDNNVSGAETYLNANPTIFEFALSLLSNEAEESQTLLKQKNELVEKLALIDKKLEAVPDYESVKDLIAAKENVEAQIERSRLHLEATLEESNQCRNQLHENEARLDATLVQQNAETFEHQRNQQVADHLVEMKSIIDDFKEMLIRENISKLEDKIKRKFDSLGRKSELISKVHINTQNFKLQILGNNNQTIDSARLSAGERQLLSVATLWALADESGKEIPTIIDTPMGRLDGKHRTKLVENYFPQAAGQVILLSTDEEISGEYYKKLKPYIANEYHIAYDESQKTSTIRPGYFAEEV</sequence>
<feature type="domain" description="Rad50/SbcC-type AAA" evidence="2">
    <location>
        <begin position="5"/>
        <end position="234"/>
    </location>
</feature>
<evidence type="ECO:0000259" key="2">
    <source>
        <dbReference type="Pfam" id="PF13476"/>
    </source>
</evidence>
<dbReference type="NCBIfam" id="TIGR03185">
    <property type="entry name" value="DNA_S_dndD"/>
    <property type="match status" value="1"/>
</dbReference>
<evidence type="ECO:0000313" key="4">
    <source>
        <dbReference type="Proteomes" id="UP000184159"/>
    </source>
</evidence>
<gene>
    <name evidence="3" type="ORF">SAMN02745781_03492</name>
</gene>
<dbReference type="Proteomes" id="UP000184159">
    <property type="component" value="Unassembled WGS sequence"/>
</dbReference>
<dbReference type="InterPro" id="IPR017599">
    <property type="entry name" value="DNA_S_DndD"/>
</dbReference>
<dbReference type="AlphaFoldDB" id="A0A1M5FJA1"/>
<protein>
    <submittedName>
        <fullName evidence="3">DNA sulfur modification protein DndD</fullName>
    </submittedName>
</protein>